<organism evidence="1 2">
    <name type="scientific">Caloramator quimbayensis</name>
    <dbReference type="NCBI Taxonomy" id="1147123"/>
    <lineage>
        <taxon>Bacteria</taxon>
        <taxon>Bacillati</taxon>
        <taxon>Bacillota</taxon>
        <taxon>Clostridia</taxon>
        <taxon>Eubacteriales</taxon>
        <taxon>Clostridiaceae</taxon>
        <taxon>Caloramator</taxon>
    </lineage>
</organism>
<evidence type="ECO:0000313" key="2">
    <source>
        <dbReference type="Proteomes" id="UP000190105"/>
    </source>
</evidence>
<dbReference type="PROSITE" id="PS00304">
    <property type="entry name" value="SASP_1"/>
    <property type="match status" value="1"/>
</dbReference>
<sequence>MSKHHSLMSEELKMELAKEIGVYDIVQREGWGAVPSRDCGNLVTAAIRYAERAISQNNSK</sequence>
<dbReference type="EMBL" id="FUYH01000001">
    <property type="protein sequence ID" value="SKA76232.1"/>
    <property type="molecule type" value="Genomic_DNA"/>
</dbReference>
<protein>
    <submittedName>
        <fullName evidence="1">Small acid-soluble spore protein F (Minor alpha/beta-type SASP)</fullName>
    </submittedName>
</protein>
<keyword evidence="2" id="KW-1185">Reference proteome</keyword>
<dbReference type="GO" id="GO:0006265">
    <property type="term" value="P:DNA topological change"/>
    <property type="evidence" value="ECO:0007669"/>
    <property type="project" value="InterPro"/>
</dbReference>
<dbReference type="AlphaFoldDB" id="A0A1T4WFZ6"/>
<proteinExistence type="predicted"/>
<name>A0A1T4WFZ6_9CLOT</name>
<reference evidence="2" key="1">
    <citation type="submission" date="2017-02" db="EMBL/GenBank/DDBJ databases">
        <authorList>
            <person name="Varghese N."/>
            <person name="Submissions S."/>
        </authorList>
    </citation>
    <scope>NUCLEOTIDE SEQUENCE [LARGE SCALE GENOMIC DNA]</scope>
    <source>
        <strain evidence="2">USBA 833</strain>
    </source>
</reference>
<dbReference type="GO" id="GO:0003690">
    <property type="term" value="F:double-stranded DNA binding"/>
    <property type="evidence" value="ECO:0007669"/>
    <property type="project" value="InterPro"/>
</dbReference>
<dbReference type="InterPro" id="IPR018126">
    <property type="entry name" value="SASP_alpha/beta-type_CS"/>
</dbReference>
<gene>
    <name evidence="1" type="ORF">SAMN05443428_101163</name>
</gene>
<accession>A0A1T4WFZ6</accession>
<evidence type="ECO:0000313" key="1">
    <source>
        <dbReference type="EMBL" id="SKA76232.1"/>
    </source>
</evidence>
<dbReference type="OrthoDB" id="1684060at2"/>
<dbReference type="Pfam" id="PF00269">
    <property type="entry name" value="SASP"/>
    <property type="match status" value="1"/>
</dbReference>
<dbReference type="STRING" id="1147123.SAMN05443428_101163"/>
<dbReference type="Proteomes" id="UP000190105">
    <property type="component" value="Unassembled WGS sequence"/>
</dbReference>
<dbReference type="RefSeq" id="WP_078695197.1">
    <property type="nucleotide sequence ID" value="NZ_FUYH01000001.1"/>
</dbReference>
<dbReference type="InterPro" id="IPR001448">
    <property type="entry name" value="SASP_alpha/beta-type"/>
</dbReference>